<organism evidence="2 3">
    <name type="scientific">Dreissena polymorpha</name>
    <name type="common">Zebra mussel</name>
    <name type="synonym">Mytilus polymorpha</name>
    <dbReference type="NCBI Taxonomy" id="45954"/>
    <lineage>
        <taxon>Eukaryota</taxon>
        <taxon>Metazoa</taxon>
        <taxon>Spiralia</taxon>
        <taxon>Lophotrochozoa</taxon>
        <taxon>Mollusca</taxon>
        <taxon>Bivalvia</taxon>
        <taxon>Autobranchia</taxon>
        <taxon>Heteroconchia</taxon>
        <taxon>Euheterodonta</taxon>
        <taxon>Imparidentia</taxon>
        <taxon>Neoheterodontei</taxon>
        <taxon>Myida</taxon>
        <taxon>Dreissenoidea</taxon>
        <taxon>Dreissenidae</taxon>
        <taxon>Dreissena</taxon>
    </lineage>
</organism>
<reference evidence="2" key="1">
    <citation type="journal article" date="2019" name="bioRxiv">
        <title>The Genome of the Zebra Mussel, Dreissena polymorpha: A Resource for Invasive Species Research.</title>
        <authorList>
            <person name="McCartney M.A."/>
            <person name="Auch B."/>
            <person name="Kono T."/>
            <person name="Mallez S."/>
            <person name="Zhang Y."/>
            <person name="Obille A."/>
            <person name="Becker A."/>
            <person name="Abrahante J.E."/>
            <person name="Garbe J."/>
            <person name="Badalamenti J.P."/>
            <person name="Herman A."/>
            <person name="Mangelson H."/>
            <person name="Liachko I."/>
            <person name="Sullivan S."/>
            <person name="Sone E.D."/>
            <person name="Koren S."/>
            <person name="Silverstein K.A.T."/>
            <person name="Beckman K.B."/>
            <person name="Gohl D.M."/>
        </authorList>
    </citation>
    <scope>NUCLEOTIDE SEQUENCE</scope>
    <source>
        <strain evidence="2">Duluth1</strain>
        <tissue evidence="2">Whole animal</tissue>
    </source>
</reference>
<protein>
    <recommendedName>
        <fullName evidence="1">HAT C-terminal dimerisation domain-containing protein</fullName>
    </recommendedName>
</protein>
<evidence type="ECO:0000259" key="1">
    <source>
        <dbReference type="Pfam" id="PF05699"/>
    </source>
</evidence>
<comment type="caution">
    <text evidence="2">The sequence shown here is derived from an EMBL/GenBank/DDBJ whole genome shotgun (WGS) entry which is preliminary data.</text>
</comment>
<dbReference type="EMBL" id="JAIWYP010000002">
    <property type="protein sequence ID" value="KAH3861236.1"/>
    <property type="molecule type" value="Genomic_DNA"/>
</dbReference>
<keyword evidence="3" id="KW-1185">Reference proteome</keyword>
<name>A0A9D4LQW6_DREPO</name>
<evidence type="ECO:0000313" key="3">
    <source>
        <dbReference type="Proteomes" id="UP000828390"/>
    </source>
</evidence>
<reference evidence="2" key="2">
    <citation type="submission" date="2020-11" db="EMBL/GenBank/DDBJ databases">
        <authorList>
            <person name="McCartney M.A."/>
            <person name="Auch B."/>
            <person name="Kono T."/>
            <person name="Mallez S."/>
            <person name="Becker A."/>
            <person name="Gohl D.M."/>
            <person name="Silverstein K.A.T."/>
            <person name="Koren S."/>
            <person name="Bechman K.B."/>
            <person name="Herman A."/>
            <person name="Abrahante J.E."/>
            <person name="Garbe J."/>
        </authorList>
    </citation>
    <scope>NUCLEOTIDE SEQUENCE</scope>
    <source>
        <strain evidence="2">Duluth1</strain>
        <tissue evidence="2">Whole animal</tissue>
    </source>
</reference>
<dbReference type="GO" id="GO:0046983">
    <property type="term" value="F:protein dimerization activity"/>
    <property type="evidence" value="ECO:0007669"/>
    <property type="project" value="InterPro"/>
</dbReference>
<feature type="domain" description="HAT C-terminal dimerisation" evidence="1">
    <location>
        <begin position="92"/>
        <end position="126"/>
    </location>
</feature>
<gene>
    <name evidence="2" type="ORF">DPMN_024163</name>
</gene>
<dbReference type="Proteomes" id="UP000828390">
    <property type="component" value="Unassembled WGS sequence"/>
</dbReference>
<evidence type="ECO:0000313" key="2">
    <source>
        <dbReference type="EMBL" id="KAH3861236.1"/>
    </source>
</evidence>
<sequence>MALFYSRDVKHVIKLFIYCTGFGFNLQVQRSNLHKDSCKEIYAGFRSCLTVDEATFLRECAKWRTWSTSAAMAMDRPDPAETLEESLAFASEQLYPSIRKCFMLLLVMPVSTATAERSFSTMRRVKDILAEYNGDGTLVWTGTPQCI</sequence>
<dbReference type="AlphaFoldDB" id="A0A9D4LQW6"/>
<dbReference type="InterPro" id="IPR008906">
    <property type="entry name" value="HATC_C_dom"/>
</dbReference>
<accession>A0A9D4LQW6</accession>
<proteinExistence type="predicted"/>
<dbReference type="Pfam" id="PF05699">
    <property type="entry name" value="Dimer_Tnp_hAT"/>
    <property type="match status" value="1"/>
</dbReference>